<accession>A0A166RWR4</accession>
<evidence type="ECO:0000313" key="2">
    <source>
        <dbReference type="Proteomes" id="UP000076532"/>
    </source>
</evidence>
<dbReference type="OrthoDB" id="10439376at2759"/>
<proteinExistence type="predicted"/>
<evidence type="ECO:0000313" key="1">
    <source>
        <dbReference type="EMBL" id="KZP28741.1"/>
    </source>
</evidence>
<dbReference type="EMBL" id="KV417502">
    <property type="protein sequence ID" value="KZP28741.1"/>
    <property type="molecule type" value="Genomic_DNA"/>
</dbReference>
<name>A0A166RWR4_9AGAM</name>
<dbReference type="Proteomes" id="UP000076532">
    <property type="component" value="Unassembled WGS sequence"/>
</dbReference>
<protein>
    <submittedName>
        <fullName evidence="1">Uncharacterized protein</fullName>
    </submittedName>
</protein>
<gene>
    <name evidence="1" type="ORF">FIBSPDRAFT_927493</name>
</gene>
<organism evidence="1 2">
    <name type="scientific">Athelia psychrophila</name>
    <dbReference type="NCBI Taxonomy" id="1759441"/>
    <lineage>
        <taxon>Eukaryota</taxon>
        <taxon>Fungi</taxon>
        <taxon>Dikarya</taxon>
        <taxon>Basidiomycota</taxon>
        <taxon>Agaricomycotina</taxon>
        <taxon>Agaricomycetes</taxon>
        <taxon>Agaricomycetidae</taxon>
        <taxon>Atheliales</taxon>
        <taxon>Atheliaceae</taxon>
        <taxon>Athelia</taxon>
    </lineage>
</organism>
<reference evidence="1 2" key="1">
    <citation type="journal article" date="2016" name="Mol. Biol. Evol.">
        <title>Comparative Genomics of Early-Diverging Mushroom-Forming Fungi Provides Insights into the Origins of Lignocellulose Decay Capabilities.</title>
        <authorList>
            <person name="Nagy L.G."/>
            <person name="Riley R."/>
            <person name="Tritt A."/>
            <person name="Adam C."/>
            <person name="Daum C."/>
            <person name="Floudas D."/>
            <person name="Sun H."/>
            <person name="Yadav J.S."/>
            <person name="Pangilinan J."/>
            <person name="Larsson K.H."/>
            <person name="Matsuura K."/>
            <person name="Barry K."/>
            <person name="Labutti K."/>
            <person name="Kuo R."/>
            <person name="Ohm R.A."/>
            <person name="Bhattacharya S.S."/>
            <person name="Shirouzu T."/>
            <person name="Yoshinaga Y."/>
            <person name="Martin F.M."/>
            <person name="Grigoriev I.V."/>
            <person name="Hibbett D.S."/>
        </authorList>
    </citation>
    <scope>NUCLEOTIDE SEQUENCE [LARGE SCALE GENOMIC DNA]</scope>
    <source>
        <strain evidence="1 2">CBS 109695</strain>
    </source>
</reference>
<dbReference type="AlphaFoldDB" id="A0A166RWR4"/>
<sequence length="358" mass="39853">MQSPHRPSNAFSMNSVYSTTSAEPRLSCSDDLSCINESVDVDCSDRIFPLVCHYVAFSISPSTFEDGAMYEAKTYVGYVRNAATQYNPESEHMDYEIELLHPGHTSLMPPSCDSAICYPRPATPLPWSDCYHALGDTAVVRVPTGRASNTDAVRLRFDEMARHLQLRTPRPSTPSSMGSDDADHSLSAALDLLGLYESDSKVKSRKDIAHAIPRPHIPLVKWMSYDLTAVRELADPRGFFEELSLSVLQRPLQSQDSLTSTLVCDEFLEKMTWPVSSPFRPKALRPLSGMIRRFSVQIAQKDITNACEGGPLDCNRVAPSRSTSMRIVSAVSDRLPLERCRTVCRKMSLATRRRSGVN</sequence>
<keyword evidence="2" id="KW-1185">Reference proteome</keyword>